<comment type="domain">
    <text evidence="5">The PRC barrel domain binds ribosomal protein uS19.</text>
</comment>
<gene>
    <name evidence="5" type="primary">rimM</name>
    <name evidence="8" type="ORF">CLV62_11010</name>
</gene>
<proteinExistence type="inferred from homology"/>
<keyword evidence="3 5" id="KW-0698">rRNA processing</keyword>
<keyword evidence="4 5" id="KW-0143">Chaperone</keyword>
<dbReference type="InterPro" id="IPR036976">
    <property type="entry name" value="RimM_N_sf"/>
</dbReference>
<evidence type="ECO:0000256" key="5">
    <source>
        <dbReference type="HAMAP-Rule" id="MF_00014"/>
    </source>
</evidence>
<dbReference type="Gene3D" id="2.40.30.60">
    <property type="entry name" value="RimM"/>
    <property type="match status" value="1"/>
</dbReference>
<comment type="caution">
    <text evidence="8">The sequence shown here is derived from an EMBL/GenBank/DDBJ whole genome shotgun (WGS) entry which is preliminary data.</text>
</comment>
<feature type="domain" description="Ribosome maturation factor RimM PRC barrel" evidence="7">
    <location>
        <begin position="105"/>
        <end position="171"/>
    </location>
</feature>
<dbReference type="PANTHER" id="PTHR33692">
    <property type="entry name" value="RIBOSOME MATURATION FACTOR RIMM"/>
    <property type="match status" value="1"/>
</dbReference>
<protein>
    <recommendedName>
        <fullName evidence="5">Ribosome maturation factor RimM</fullName>
    </recommendedName>
</protein>
<dbReference type="RefSeq" id="WP_110310493.1">
    <property type="nucleotide sequence ID" value="NZ_QICL01000010.1"/>
</dbReference>
<comment type="function">
    <text evidence="5">An accessory protein needed during the final step in the assembly of 30S ribosomal subunit, possibly for assembly of the head region. Essential for efficient processing of 16S rRNA. May be needed both before and after RbfA during the maturation of 16S rRNA. It has affinity for free ribosomal 30S subunits but not for 70S ribosomes.</text>
</comment>
<comment type="subunit">
    <text evidence="5">Binds ribosomal protein uS19.</text>
</comment>
<dbReference type="InterPro" id="IPR011961">
    <property type="entry name" value="RimM"/>
</dbReference>
<name>A0A2V3PNK3_9BACT</name>
<dbReference type="AlphaFoldDB" id="A0A2V3PNK3"/>
<evidence type="ECO:0000313" key="9">
    <source>
        <dbReference type="Proteomes" id="UP000247973"/>
    </source>
</evidence>
<evidence type="ECO:0000259" key="6">
    <source>
        <dbReference type="Pfam" id="PF01782"/>
    </source>
</evidence>
<keyword evidence="2 5" id="KW-0690">Ribosome biogenesis</keyword>
<accession>A0A2V3PNK3</accession>
<dbReference type="GO" id="GO:0006364">
    <property type="term" value="P:rRNA processing"/>
    <property type="evidence" value="ECO:0007669"/>
    <property type="project" value="UniProtKB-UniRule"/>
</dbReference>
<dbReference type="NCBIfam" id="TIGR02273">
    <property type="entry name" value="16S_RimM"/>
    <property type="match status" value="1"/>
</dbReference>
<dbReference type="InterPro" id="IPR056792">
    <property type="entry name" value="PRC_RimM"/>
</dbReference>
<dbReference type="OrthoDB" id="9810331at2"/>
<dbReference type="GO" id="GO:0042274">
    <property type="term" value="P:ribosomal small subunit biogenesis"/>
    <property type="evidence" value="ECO:0007669"/>
    <property type="project" value="UniProtKB-UniRule"/>
</dbReference>
<dbReference type="GO" id="GO:0043022">
    <property type="term" value="F:ribosome binding"/>
    <property type="evidence" value="ECO:0007669"/>
    <property type="project" value="InterPro"/>
</dbReference>
<dbReference type="Gene3D" id="2.30.30.240">
    <property type="entry name" value="PRC-barrel domain"/>
    <property type="match status" value="1"/>
</dbReference>
<organism evidence="8 9">
    <name type="scientific">Dysgonomonas alginatilytica</name>
    <dbReference type="NCBI Taxonomy" id="1605892"/>
    <lineage>
        <taxon>Bacteria</taxon>
        <taxon>Pseudomonadati</taxon>
        <taxon>Bacteroidota</taxon>
        <taxon>Bacteroidia</taxon>
        <taxon>Bacteroidales</taxon>
        <taxon>Dysgonomonadaceae</taxon>
        <taxon>Dysgonomonas</taxon>
    </lineage>
</organism>
<dbReference type="SUPFAM" id="SSF50346">
    <property type="entry name" value="PRC-barrel domain"/>
    <property type="match status" value="1"/>
</dbReference>
<dbReference type="Pfam" id="PF01782">
    <property type="entry name" value="RimM"/>
    <property type="match status" value="1"/>
</dbReference>
<evidence type="ECO:0000313" key="8">
    <source>
        <dbReference type="EMBL" id="PXV64367.1"/>
    </source>
</evidence>
<evidence type="ECO:0000259" key="7">
    <source>
        <dbReference type="Pfam" id="PF24986"/>
    </source>
</evidence>
<dbReference type="InterPro" id="IPR011033">
    <property type="entry name" value="PRC_barrel-like_sf"/>
</dbReference>
<dbReference type="HAMAP" id="MF_00014">
    <property type="entry name" value="Ribosome_mat_RimM"/>
    <property type="match status" value="1"/>
</dbReference>
<comment type="similarity">
    <text evidence="5">Belongs to the RimM family.</text>
</comment>
<dbReference type="EMBL" id="QICL01000010">
    <property type="protein sequence ID" value="PXV64367.1"/>
    <property type="molecule type" value="Genomic_DNA"/>
</dbReference>
<feature type="domain" description="RimM N-terminal" evidence="6">
    <location>
        <begin position="10"/>
        <end position="90"/>
    </location>
</feature>
<reference evidence="8 9" key="1">
    <citation type="submission" date="2018-03" db="EMBL/GenBank/DDBJ databases">
        <title>Genomic Encyclopedia of Archaeal and Bacterial Type Strains, Phase II (KMG-II): from individual species to whole genera.</title>
        <authorList>
            <person name="Goeker M."/>
        </authorList>
    </citation>
    <scope>NUCLEOTIDE SEQUENCE [LARGE SCALE GENOMIC DNA]</scope>
    <source>
        <strain evidence="8 9">DSM 100214</strain>
    </source>
</reference>
<keyword evidence="9" id="KW-1185">Reference proteome</keyword>
<dbReference type="InterPro" id="IPR002676">
    <property type="entry name" value="RimM_N"/>
</dbReference>
<dbReference type="GO" id="GO:0005737">
    <property type="term" value="C:cytoplasm"/>
    <property type="evidence" value="ECO:0007669"/>
    <property type="project" value="UniProtKB-SubCell"/>
</dbReference>
<dbReference type="SUPFAM" id="SSF50447">
    <property type="entry name" value="Translation proteins"/>
    <property type="match status" value="1"/>
</dbReference>
<dbReference type="InterPro" id="IPR009000">
    <property type="entry name" value="Transl_B-barrel_sf"/>
</dbReference>
<dbReference type="PANTHER" id="PTHR33692:SF1">
    <property type="entry name" value="RIBOSOME MATURATION FACTOR RIMM"/>
    <property type="match status" value="1"/>
</dbReference>
<evidence type="ECO:0000256" key="4">
    <source>
        <dbReference type="ARBA" id="ARBA00023186"/>
    </source>
</evidence>
<evidence type="ECO:0000256" key="2">
    <source>
        <dbReference type="ARBA" id="ARBA00022517"/>
    </source>
</evidence>
<dbReference type="Pfam" id="PF24986">
    <property type="entry name" value="PRC_RimM"/>
    <property type="match status" value="1"/>
</dbReference>
<keyword evidence="1 5" id="KW-0963">Cytoplasm</keyword>
<comment type="subcellular location">
    <subcellularLocation>
        <location evidence="5">Cytoplasm</location>
    </subcellularLocation>
</comment>
<sequence>MIREDEVLKIGKFIKPHGIKGEITFAFDNDIFDRVDCPYLICSVDNILVPFFVKSRRFKGSDTALILFEDINSEIEAKHFNGLSVYFPRKYFDENEEVEFTLNYFIDFIVIDKELGEIGTISDVDESTINTLFLLKKKGNGDDIIIPASDDFITDIDSEKKILYVDLPAGLIDIE</sequence>
<evidence type="ECO:0000256" key="3">
    <source>
        <dbReference type="ARBA" id="ARBA00022552"/>
    </source>
</evidence>
<evidence type="ECO:0000256" key="1">
    <source>
        <dbReference type="ARBA" id="ARBA00022490"/>
    </source>
</evidence>
<dbReference type="GO" id="GO:0005840">
    <property type="term" value="C:ribosome"/>
    <property type="evidence" value="ECO:0007669"/>
    <property type="project" value="InterPro"/>
</dbReference>
<dbReference type="Proteomes" id="UP000247973">
    <property type="component" value="Unassembled WGS sequence"/>
</dbReference>